<dbReference type="InterPro" id="IPR036249">
    <property type="entry name" value="Thioredoxin-like_sf"/>
</dbReference>
<dbReference type="PANTHER" id="PTHR12289">
    <property type="entry name" value="METAXIN RELATED"/>
    <property type="match status" value="1"/>
</dbReference>
<dbReference type="SFLD" id="SFLDG01200">
    <property type="entry name" value="SUF1.1"/>
    <property type="match status" value="1"/>
</dbReference>
<organism evidence="3">
    <name type="scientific">Chitinibacter mangrovi</name>
    <dbReference type="NCBI Taxonomy" id="3153927"/>
    <lineage>
        <taxon>Bacteria</taxon>
        <taxon>Pseudomonadati</taxon>
        <taxon>Pseudomonadota</taxon>
        <taxon>Betaproteobacteria</taxon>
        <taxon>Neisseriales</taxon>
        <taxon>Chitinibacteraceae</taxon>
        <taxon>Chitinibacter</taxon>
    </lineage>
</organism>
<feature type="domain" description="Metaxin glutathione S-transferase" evidence="1">
    <location>
        <begin position="163"/>
        <end position="225"/>
    </location>
</feature>
<dbReference type="InterPro" id="IPR036282">
    <property type="entry name" value="Glutathione-S-Trfase_C_sf"/>
</dbReference>
<dbReference type="KEGG" id="cmav:ABHF33_07730"/>
<dbReference type="CDD" id="cd03193">
    <property type="entry name" value="GST_C_Metaxin"/>
    <property type="match status" value="1"/>
</dbReference>
<dbReference type="Gene3D" id="1.20.1050.10">
    <property type="match status" value="1"/>
</dbReference>
<dbReference type="AlphaFoldDB" id="A0AAU7FF28"/>
<protein>
    <submittedName>
        <fullName evidence="3">Glutathione S-transferase family protein</fullName>
    </submittedName>
</protein>
<evidence type="ECO:0000259" key="2">
    <source>
        <dbReference type="Pfam" id="PF17172"/>
    </source>
</evidence>
<dbReference type="InterPro" id="IPR040079">
    <property type="entry name" value="Glutathione_S-Trfase"/>
</dbReference>
<dbReference type="InterPro" id="IPR012336">
    <property type="entry name" value="Thioredoxin-like_fold"/>
</dbReference>
<accession>A0AAU7FF28</accession>
<dbReference type="SUPFAM" id="SSF52833">
    <property type="entry name" value="Thioredoxin-like"/>
    <property type="match status" value="1"/>
</dbReference>
<dbReference type="InterPro" id="IPR033468">
    <property type="entry name" value="Metaxin_GST"/>
</dbReference>
<dbReference type="InterPro" id="IPR026928">
    <property type="entry name" value="FAX/IsoI-like"/>
</dbReference>
<name>A0AAU7FF28_9NEIS</name>
<gene>
    <name evidence="3" type="ORF">ABHF33_07730</name>
</gene>
<reference evidence="3" key="1">
    <citation type="submission" date="2024-05" db="EMBL/GenBank/DDBJ databases">
        <authorList>
            <person name="Yang L."/>
            <person name="Pan L."/>
        </authorList>
    </citation>
    <scope>NUCLEOTIDE SEQUENCE</scope>
    <source>
        <strain evidence="3">FCG-7</strain>
    </source>
</reference>
<sequence length="233" mass="26030">MLILNVFGHAFGLPDLSPFVTKTLLLMKMSGLPFETRRQGMKGAPKGKLPWLQDGEQRIADSSFIRLHLEQQHGCDFSGGYSAEQLALGWAVEKMLEDHLYWLGLHARWAVDHNFNSATRRIFDGMPWPIRPLARMLVRKKMLAALNAQGMGRHSDAERAELAKRTLAALATLLGNKPFLLGDKPCGFDASAYAFVSTALCPAFDSTLRTAAESHDTLKAYVYRMNMLYFPAT</sequence>
<dbReference type="InterPro" id="IPR050931">
    <property type="entry name" value="Mito_Protein_Transport_Metaxin"/>
</dbReference>
<feature type="domain" description="Thioredoxin-like fold" evidence="2">
    <location>
        <begin position="18"/>
        <end position="113"/>
    </location>
</feature>
<dbReference type="Pfam" id="PF17172">
    <property type="entry name" value="GST_N_4"/>
    <property type="match status" value="1"/>
</dbReference>
<dbReference type="PANTHER" id="PTHR12289:SF41">
    <property type="entry name" value="FAILED AXON CONNECTIONS-RELATED"/>
    <property type="match status" value="1"/>
</dbReference>
<dbReference type="SUPFAM" id="SSF47616">
    <property type="entry name" value="GST C-terminal domain-like"/>
    <property type="match status" value="1"/>
</dbReference>
<dbReference type="SFLD" id="SFLDS00019">
    <property type="entry name" value="Glutathione_Transferase_(cytos"/>
    <property type="match status" value="1"/>
</dbReference>
<evidence type="ECO:0000313" key="3">
    <source>
        <dbReference type="EMBL" id="XBM02144.1"/>
    </source>
</evidence>
<dbReference type="SFLD" id="SFLDG01180">
    <property type="entry name" value="SUF1"/>
    <property type="match status" value="1"/>
</dbReference>
<proteinExistence type="predicted"/>
<dbReference type="Pfam" id="PF17171">
    <property type="entry name" value="GST_C_6"/>
    <property type="match status" value="1"/>
</dbReference>
<evidence type="ECO:0000259" key="1">
    <source>
        <dbReference type="Pfam" id="PF17171"/>
    </source>
</evidence>
<dbReference type="RefSeq" id="WP_348946418.1">
    <property type="nucleotide sequence ID" value="NZ_CP157355.1"/>
</dbReference>
<dbReference type="EMBL" id="CP157355">
    <property type="protein sequence ID" value="XBM02144.1"/>
    <property type="molecule type" value="Genomic_DNA"/>
</dbReference>
<dbReference type="Gene3D" id="3.40.30.10">
    <property type="entry name" value="Glutaredoxin"/>
    <property type="match status" value="1"/>
</dbReference>